<keyword evidence="10" id="KW-1133">Transmembrane helix</keyword>
<dbReference type="PANTHER" id="PTHR43047">
    <property type="entry name" value="TWO-COMPONENT HISTIDINE PROTEIN KINASE"/>
    <property type="match status" value="1"/>
</dbReference>
<evidence type="ECO:0000256" key="7">
    <source>
        <dbReference type="ARBA" id="ARBA00023012"/>
    </source>
</evidence>
<dbReference type="Gene3D" id="1.10.287.130">
    <property type="match status" value="1"/>
</dbReference>
<dbReference type="PROSITE" id="PS50109">
    <property type="entry name" value="HIS_KIN"/>
    <property type="match status" value="1"/>
</dbReference>
<keyword evidence="8 10" id="KW-0472">Membrane</keyword>
<dbReference type="SMART" id="SM00304">
    <property type="entry name" value="HAMP"/>
    <property type="match status" value="1"/>
</dbReference>
<evidence type="ECO:0000256" key="4">
    <source>
        <dbReference type="ARBA" id="ARBA00022553"/>
    </source>
</evidence>
<comment type="subcellular location">
    <subcellularLocation>
        <location evidence="2">Membrane</location>
    </subcellularLocation>
</comment>
<dbReference type="PRINTS" id="PR00344">
    <property type="entry name" value="BCTRLSENSOR"/>
</dbReference>
<organism evidence="13 14">
    <name type="scientific">Vagococcus silagei</name>
    <dbReference type="NCBI Taxonomy" id="2508885"/>
    <lineage>
        <taxon>Bacteria</taxon>
        <taxon>Bacillati</taxon>
        <taxon>Bacillota</taxon>
        <taxon>Bacilli</taxon>
        <taxon>Lactobacillales</taxon>
        <taxon>Enterococcaceae</taxon>
        <taxon>Vagococcus</taxon>
    </lineage>
</organism>
<feature type="transmembrane region" description="Helical" evidence="10">
    <location>
        <begin position="170"/>
        <end position="189"/>
    </location>
</feature>
<feature type="domain" description="Histidine kinase" evidence="11">
    <location>
        <begin position="257"/>
        <end position="473"/>
    </location>
</feature>
<dbReference type="InterPro" id="IPR003660">
    <property type="entry name" value="HAMP_dom"/>
</dbReference>
<keyword evidence="9" id="KW-0175">Coiled coil</keyword>
<dbReference type="InterPro" id="IPR005467">
    <property type="entry name" value="His_kinase_dom"/>
</dbReference>
<dbReference type="GO" id="GO:0000155">
    <property type="term" value="F:phosphorelay sensor kinase activity"/>
    <property type="evidence" value="ECO:0007669"/>
    <property type="project" value="InterPro"/>
</dbReference>
<evidence type="ECO:0000256" key="3">
    <source>
        <dbReference type="ARBA" id="ARBA00012438"/>
    </source>
</evidence>
<keyword evidence="7" id="KW-0902">Two-component regulatory system</keyword>
<keyword evidence="10" id="KW-0812">Transmembrane</keyword>
<evidence type="ECO:0000313" key="14">
    <source>
        <dbReference type="Proteomes" id="UP000310506"/>
    </source>
</evidence>
<dbReference type="EC" id="2.7.13.3" evidence="3"/>
<dbReference type="OrthoDB" id="3436at2"/>
<dbReference type="Pfam" id="PF00672">
    <property type="entry name" value="HAMP"/>
    <property type="match status" value="1"/>
</dbReference>
<evidence type="ECO:0000256" key="10">
    <source>
        <dbReference type="SAM" id="Phobius"/>
    </source>
</evidence>
<proteinExistence type="predicted"/>
<dbReference type="SUPFAM" id="SSF47384">
    <property type="entry name" value="Homodimeric domain of signal transducing histidine kinase"/>
    <property type="match status" value="1"/>
</dbReference>
<evidence type="ECO:0000313" key="13">
    <source>
        <dbReference type="EMBL" id="THB61497.1"/>
    </source>
</evidence>
<keyword evidence="6 13" id="KW-0418">Kinase</keyword>
<dbReference type="Pfam" id="PF00512">
    <property type="entry name" value="HisKA"/>
    <property type="match status" value="1"/>
</dbReference>
<dbReference type="InterPro" id="IPR003594">
    <property type="entry name" value="HATPase_dom"/>
</dbReference>
<dbReference type="InterPro" id="IPR003661">
    <property type="entry name" value="HisK_dim/P_dom"/>
</dbReference>
<comment type="caution">
    <text evidence="13">The sequence shown here is derived from an EMBL/GenBank/DDBJ whole genome shotgun (WGS) entry which is preliminary data.</text>
</comment>
<dbReference type="GO" id="GO:0005886">
    <property type="term" value="C:plasma membrane"/>
    <property type="evidence" value="ECO:0007669"/>
    <property type="project" value="TreeGrafter"/>
</dbReference>
<evidence type="ECO:0000259" key="11">
    <source>
        <dbReference type="PROSITE" id="PS50109"/>
    </source>
</evidence>
<evidence type="ECO:0000259" key="12">
    <source>
        <dbReference type="PROSITE" id="PS50885"/>
    </source>
</evidence>
<dbReference type="Proteomes" id="UP000310506">
    <property type="component" value="Unassembled WGS sequence"/>
</dbReference>
<feature type="domain" description="HAMP" evidence="12">
    <location>
        <begin position="190"/>
        <end position="242"/>
    </location>
</feature>
<dbReference type="RefSeq" id="WP_136136509.1">
    <property type="nucleotide sequence ID" value="NZ_SDGV01000011.1"/>
</dbReference>
<dbReference type="CDD" id="cd00082">
    <property type="entry name" value="HisKA"/>
    <property type="match status" value="1"/>
</dbReference>
<keyword evidence="4" id="KW-0597">Phosphoprotein</keyword>
<dbReference type="Gene3D" id="3.30.565.10">
    <property type="entry name" value="Histidine kinase-like ATPase, C-terminal domain"/>
    <property type="match status" value="1"/>
</dbReference>
<dbReference type="SUPFAM" id="SSF55874">
    <property type="entry name" value="ATPase domain of HSP90 chaperone/DNA topoisomerase II/histidine kinase"/>
    <property type="match status" value="1"/>
</dbReference>
<evidence type="ECO:0000256" key="6">
    <source>
        <dbReference type="ARBA" id="ARBA00022777"/>
    </source>
</evidence>
<reference evidence="13 14" key="1">
    <citation type="submission" date="2019-01" db="EMBL/GenBank/DDBJ databases">
        <title>Vagococcus silagei sp. nov. isolated from brewer's grain.</title>
        <authorList>
            <person name="Guu J.-R."/>
        </authorList>
    </citation>
    <scope>NUCLEOTIDE SEQUENCE [LARGE SCALE GENOMIC DNA]</scope>
    <source>
        <strain evidence="13 14">2B-2</strain>
    </source>
</reference>
<evidence type="ECO:0000256" key="2">
    <source>
        <dbReference type="ARBA" id="ARBA00004370"/>
    </source>
</evidence>
<dbReference type="FunFam" id="3.30.565.10:FF:000006">
    <property type="entry name" value="Sensor histidine kinase WalK"/>
    <property type="match status" value="1"/>
</dbReference>
<sequence length="478" mass="54563">MKYLLQQMIAFFVIILTVLLIFGLSFTQFTKSAARESSYEQLNGYSETVISNMQTFNWNLEESIDTMQTILRTQNVGFYVLDENLVATYPKKDKGQTGKNLVSKEELETLKSGQPIKKMVKESTIDANKATISLFIQPLFSREFKFQGLLLVYQPASNINKSVSSLTQNLMRGFLISSIIAVIISYAYAKFQVNRINRMRKATRQVANGNFDVHLEVKNNDELDDLATDFNQMTLALKESHQEIERQEERRRNFMADVAHEMRTPLTTINGMLEGFIYNAIPEDQRENGLNLMKNETTRLIRLVNENLDYEKILTNQISIAPQKLNATDVLETIKTQLDQKAKDKNNEIILISDAPVELFADHDRFVQIIVNLVTNAIQFTEDGEIRIEAVRGYLETTIKISDTGMGISEEDLINIWDRYYKADPSRKNTKYGESGLGLSIVDQLVRLHKGKIEVESVLGEGTTFSVTFPDKPEETNE</sequence>
<dbReference type="InterPro" id="IPR036097">
    <property type="entry name" value="HisK_dim/P_sf"/>
</dbReference>
<comment type="catalytic activity">
    <reaction evidence="1">
        <text>ATP + protein L-histidine = ADP + protein N-phospho-L-histidine.</text>
        <dbReference type="EC" id="2.7.13.3"/>
    </reaction>
</comment>
<feature type="coiled-coil region" evidence="9">
    <location>
        <begin position="230"/>
        <end position="257"/>
    </location>
</feature>
<evidence type="ECO:0000256" key="8">
    <source>
        <dbReference type="ARBA" id="ARBA00023136"/>
    </source>
</evidence>
<evidence type="ECO:0000256" key="5">
    <source>
        <dbReference type="ARBA" id="ARBA00022679"/>
    </source>
</evidence>
<keyword evidence="14" id="KW-1185">Reference proteome</keyword>
<dbReference type="InterPro" id="IPR004358">
    <property type="entry name" value="Sig_transdc_His_kin-like_C"/>
</dbReference>
<dbReference type="FunFam" id="1.10.287.130:FF:000001">
    <property type="entry name" value="Two-component sensor histidine kinase"/>
    <property type="match status" value="1"/>
</dbReference>
<keyword evidence="5" id="KW-0808">Transferase</keyword>
<dbReference type="PANTHER" id="PTHR43047:SF72">
    <property type="entry name" value="OSMOSENSING HISTIDINE PROTEIN KINASE SLN1"/>
    <property type="match status" value="1"/>
</dbReference>
<dbReference type="SUPFAM" id="SSF158472">
    <property type="entry name" value="HAMP domain-like"/>
    <property type="match status" value="1"/>
</dbReference>
<dbReference type="Pfam" id="PF02518">
    <property type="entry name" value="HATPase_c"/>
    <property type="match status" value="1"/>
</dbReference>
<evidence type="ECO:0000256" key="1">
    <source>
        <dbReference type="ARBA" id="ARBA00000085"/>
    </source>
</evidence>
<gene>
    <name evidence="13" type="ORF">ESZ54_04575</name>
</gene>
<accession>A0A4S3B5A8</accession>
<dbReference type="InterPro" id="IPR036890">
    <property type="entry name" value="HATPase_C_sf"/>
</dbReference>
<dbReference type="EMBL" id="SDGV01000011">
    <property type="protein sequence ID" value="THB61497.1"/>
    <property type="molecule type" value="Genomic_DNA"/>
</dbReference>
<protein>
    <recommendedName>
        <fullName evidence="3">histidine kinase</fullName>
        <ecNumber evidence="3">2.7.13.3</ecNumber>
    </recommendedName>
</protein>
<dbReference type="AlphaFoldDB" id="A0A4S3B5A8"/>
<dbReference type="SMART" id="SM00388">
    <property type="entry name" value="HisKA"/>
    <property type="match status" value="1"/>
</dbReference>
<dbReference type="PROSITE" id="PS50885">
    <property type="entry name" value="HAMP"/>
    <property type="match status" value="1"/>
</dbReference>
<name>A0A4S3B5A8_9ENTE</name>
<dbReference type="SMART" id="SM00387">
    <property type="entry name" value="HATPase_c"/>
    <property type="match status" value="1"/>
</dbReference>
<evidence type="ECO:0000256" key="9">
    <source>
        <dbReference type="SAM" id="Coils"/>
    </source>
</evidence>
<dbReference type="GO" id="GO:0009927">
    <property type="term" value="F:histidine phosphotransfer kinase activity"/>
    <property type="evidence" value="ECO:0007669"/>
    <property type="project" value="TreeGrafter"/>
</dbReference>
<dbReference type="CDD" id="cd06225">
    <property type="entry name" value="HAMP"/>
    <property type="match status" value="1"/>
</dbReference>
<dbReference type="Gene3D" id="6.10.340.10">
    <property type="match status" value="1"/>
</dbReference>